<sequence length="188" mass="21112">MTVPKDALVFDTGPLRHFAAQGWLGVIRFLSGERPVYIPDSVERELNESTQHLSAVRSVLDADWIHVHRSTSTDLIEAFARYENLLVDGRKNVGECGVLAMGQVYKCEVVIDDAVPRRIATEYGIQVTATVPLLCDAIRRKKLTVTMVEELADNLLEGKYYLPFGPGGFRQHVMEHGLLDYDDLNPTR</sequence>
<evidence type="ECO:0000313" key="1">
    <source>
        <dbReference type="EMBL" id="RFS48187.1"/>
    </source>
</evidence>
<dbReference type="RefSeq" id="WP_117226121.1">
    <property type="nucleotide sequence ID" value="NZ_CP061725.1"/>
</dbReference>
<dbReference type="Proteomes" id="UP000262621">
    <property type="component" value="Unassembled WGS sequence"/>
</dbReference>
<dbReference type="Pfam" id="PF11848">
    <property type="entry name" value="DUF3368"/>
    <property type="match status" value="1"/>
</dbReference>
<dbReference type="AlphaFoldDB" id="A0A372G562"/>
<comment type="caution">
    <text evidence="1">The sequence shown here is derived from an EMBL/GenBank/DDBJ whole genome shotgun (WGS) entry which is preliminary data.</text>
</comment>
<reference evidence="1 2" key="1">
    <citation type="submission" date="2018-08" db="EMBL/GenBank/DDBJ databases">
        <title>Verrucosispora craniellae sp. nov., isolated from a marine sponge in the South China Sea.</title>
        <authorList>
            <person name="Li L."/>
            <person name="Lin H.W."/>
        </authorList>
    </citation>
    <scope>NUCLEOTIDE SEQUENCE [LARGE SCALE GENOMIC DNA]</scope>
    <source>
        <strain evidence="1 2">LHW63014</strain>
    </source>
</reference>
<evidence type="ECO:0000313" key="2">
    <source>
        <dbReference type="Proteomes" id="UP000262621"/>
    </source>
</evidence>
<dbReference type="PANTHER" id="PTHR39550">
    <property type="entry name" value="SLL0658 PROTEIN"/>
    <property type="match status" value="1"/>
</dbReference>
<organism evidence="1 2">
    <name type="scientific">Micromonospora craniellae</name>
    <dbReference type="NCBI Taxonomy" id="2294034"/>
    <lineage>
        <taxon>Bacteria</taxon>
        <taxon>Bacillati</taxon>
        <taxon>Actinomycetota</taxon>
        <taxon>Actinomycetes</taxon>
        <taxon>Micromonosporales</taxon>
        <taxon>Micromonosporaceae</taxon>
        <taxon>Micromonospora</taxon>
    </lineage>
</organism>
<gene>
    <name evidence="1" type="ORF">D0Q02_01505</name>
</gene>
<dbReference type="PANTHER" id="PTHR39550:SF1">
    <property type="entry name" value="SLL0658 PROTEIN"/>
    <property type="match status" value="1"/>
</dbReference>
<accession>A0A372G562</accession>
<proteinExistence type="predicted"/>
<dbReference type="OrthoDB" id="3691597at2"/>
<keyword evidence="2" id="KW-1185">Reference proteome</keyword>
<name>A0A372G562_9ACTN</name>
<protein>
    <submittedName>
        <fullName evidence="1">Nucleotide-binding protein</fullName>
    </submittedName>
</protein>
<dbReference type="InterPro" id="IPR021799">
    <property type="entry name" value="PIN-like_prokaryotic"/>
</dbReference>
<dbReference type="EMBL" id="QVFU01000001">
    <property type="protein sequence ID" value="RFS48187.1"/>
    <property type="molecule type" value="Genomic_DNA"/>
</dbReference>